<keyword evidence="2" id="KW-1003">Cell membrane</keyword>
<evidence type="ECO:0000259" key="8">
    <source>
        <dbReference type="Pfam" id="PF03176"/>
    </source>
</evidence>
<keyword evidence="3 7" id="KW-0812">Transmembrane</keyword>
<feature type="transmembrane region" description="Helical" evidence="7">
    <location>
        <begin position="653"/>
        <end position="674"/>
    </location>
</feature>
<feature type="domain" description="Membrane transport protein MMPL" evidence="8">
    <location>
        <begin position="43"/>
        <end position="329"/>
    </location>
</feature>
<evidence type="ECO:0000256" key="3">
    <source>
        <dbReference type="ARBA" id="ARBA00022692"/>
    </source>
</evidence>
<proteinExistence type="predicted"/>
<feature type="transmembrane region" description="Helical" evidence="7">
    <location>
        <begin position="358"/>
        <end position="377"/>
    </location>
</feature>
<evidence type="ECO:0000256" key="5">
    <source>
        <dbReference type="ARBA" id="ARBA00023136"/>
    </source>
</evidence>
<dbReference type="InterPro" id="IPR050545">
    <property type="entry name" value="Mycobact_MmpL"/>
</dbReference>
<sequence>MIQRFAHWITQHTKLIIIVSVLLLIPSIIGAVSTYVNYDILSYLPQDLDSTKGQEVLDETFHNAASSMLIVENMPAKDVDSLKEKIKEVPGVNDAIWVSDITDITVPGEILPDEIRDVFYSQDGNSTMILVKYDNPGASKETLDAIGQIRSMLNQQCFLSGLSVIVKDTKDLADQEMPIYVGLAVLLSMVAMMFTMESWVLPVVFLVDIGFAILYNFGTNIFLGQVSYVTKSIAAILQLGVTMDYSIFLIDRYEEEKNKFPDRKEAMSHAIQRTFTSLSGSSLTTIFGFLALCFMSLTLGMDIGLVMAKGVVLGVLTVIILLPALILTFDKPIHRWRHRSLVPQFDGINRFVIKHHRVFAVLFLVLFIPAFYAQSHVNMYYNLDASLPDTLPSIVATNKLKDDFNMSSTHFIVVDDSLPASKLTQMTSDIEKVDGIESVLSYNKFVGPAFPDDFIPENLKEICKKDGYQLLMVNSRYRAAMDEENAQIEQLNNIVKSYDQSAVITGEGALTKDLIDIADHDFKMTNFISILAIFIIVAVCFKSITIPIVVVAAIELAIFINEGIPFLTGTVIPFISPTVIGCVQLGATVDYAILLTTRFKEELHNGHDRMDAIRIAANASDRSIVSSALVLFCATFGVSLISKIEIIQSICAMLARGAIISAVVIVFLLTPVLLCCEKIFAKTSIGWRKSSAKPSEHPASPSQMQ</sequence>
<dbReference type="PANTHER" id="PTHR33406:SF13">
    <property type="entry name" value="MEMBRANE PROTEIN YDFJ"/>
    <property type="match status" value="1"/>
</dbReference>
<keyword evidence="4 7" id="KW-1133">Transmembrane helix</keyword>
<evidence type="ECO:0000256" key="2">
    <source>
        <dbReference type="ARBA" id="ARBA00022475"/>
    </source>
</evidence>
<dbReference type="PANTHER" id="PTHR33406">
    <property type="entry name" value="MEMBRANE PROTEIN MJ1562-RELATED"/>
    <property type="match status" value="1"/>
</dbReference>
<feature type="transmembrane region" description="Helical" evidence="7">
    <location>
        <begin position="303"/>
        <end position="329"/>
    </location>
</feature>
<feature type="transmembrane region" description="Helical" evidence="7">
    <location>
        <begin position="15"/>
        <end position="36"/>
    </location>
</feature>
<reference evidence="10" key="1">
    <citation type="submission" date="2020-07" db="EMBL/GenBank/DDBJ databases">
        <title>Complete genome sequencing of Clostridia bacterium strain 12CBH8.</title>
        <authorList>
            <person name="Sakamoto M."/>
            <person name="Murakami T."/>
            <person name="Mori H."/>
        </authorList>
    </citation>
    <scope>NUCLEOTIDE SEQUENCE [LARGE SCALE GENOMIC DNA]</scope>
    <source>
        <strain evidence="10">12CBH8</strain>
    </source>
</reference>
<evidence type="ECO:0000256" key="7">
    <source>
        <dbReference type="SAM" id="Phobius"/>
    </source>
</evidence>
<keyword evidence="6" id="KW-0175">Coiled coil</keyword>
<feature type="transmembrane region" description="Helical" evidence="7">
    <location>
        <begin position="177"/>
        <end position="196"/>
    </location>
</feature>
<dbReference type="SUPFAM" id="SSF82866">
    <property type="entry name" value="Multidrug efflux transporter AcrB transmembrane domain"/>
    <property type="match status" value="2"/>
</dbReference>
<dbReference type="RefSeq" id="WP_215533607.1">
    <property type="nucleotide sequence ID" value="NZ_AP023321.1"/>
</dbReference>
<comment type="subcellular location">
    <subcellularLocation>
        <location evidence="1">Cell membrane</location>
        <topology evidence="1">Multi-pass membrane protein</topology>
    </subcellularLocation>
</comment>
<dbReference type="Pfam" id="PF03176">
    <property type="entry name" value="MMPL"/>
    <property type="match status" value="2"/>
</dbReference>
<organism evidence="9 10">
    <name type="scientific">Solibaculum mannosilyticum</name>
    <dbReference type="NCBI Taxonomy" id="2780922"/>
    <lineage>
        <taxon>Bacteria</taxon>
        <taxon>Bacillati</taxon>
        <taxon>Bacillota</taxon>
        <taxon>Clostridia</taxon>
        <taxon>Eubacteriales</taxon>
        <taxon>Oscillospiraceae</taxon>
        <taxon>Solibaculum</taxon>
    </lineage>
</organism>
<dbReference type="Gene3D" id="1.20.1640.10">
    <property type="entry name" value="Multidrug efflux transporter AcrB transmembrane domain"/>
    <property type="match status" value="2"/>
</dbReference>
<accession>A0A7I8D0A8</accession>
<dbReference type="GO" id="GO:0005886">
    <property type="term" value="C:plasma membrane"/>
    <property type="evidence" value="ECO:0007669"/>
    <property type="project" value="UniProtKB-SubCell"/>
</dbReference>
<dbReference type="Proteomes" id="UP000593890">
    <property type="component" value="Chromosome"/>
</dbReference>
<dbReference type="InterPro" id="IPR004869">
    <property type="entry name" value="MMPL_dom"/>
</dbReference>
<evidence type="ECO:0000256" key="1">
    <source>
        <dbReference type="ARBA" id="ARBA00004651"/>
    </source>
</evidence>
<feature type="coiled-coil region" evidence="6">
    <location>
        <begin position="474"/>
        <end position="501"/>
    </location>
</feature>
<gene>
    <name evidence="9" type="ORF">C12CBH8_07950</name>
</gene>
<evidence type="ECO:0000256" key="4">
    <source>
        <dbReference type="ARBA" id="ARBA00022989"/>
    </source>
</evidence>
<feature type="transmembrane region" description="Helical" evidence="7">
    <location>
        <begin position="624"/>
        <end position="641"/>
    </location>
</feature>
<dbReference type="KEGG" id="sman:C12CBH8_07950"/>
<feature type="transmembrane region" description="Helical" evidence="7">
    <location>
        <begin position="274"/>
        <end position="297"/>
    </location>
</feature>
<protein>
    <recommendedName>
        <fullName evidence="8">Membrane transport protein MMPL domain-containing protein</fullName>
    </recommendedName>
</protein>
<dbReference type="EMBL" id="AP023321">
    <property type="protein sequence ID" value="BCI60156.1"/>
    <property type="molecule type" value="Genomic_DNA"/>
</dbReference>
<feature type="transmembrane region" description="Helical" evidence="7">
    <location>
        <begin position="203"/>
        <end position="223"/>
    </location>
</feature>
<evidence type="ECO:0000313" key="9">
    <source>
        <dbReference type="EMBL" id="BCI60156.1"/>
    </source>
</evidence>
<keyword evidence="10" id="KW-1185">Reference proteome</keyword>
<feature type="domain" description="Membrane transport protein MMPL" evidence="8">
    <location>
        <begin position="388"/>
        <end position="675"/>
    </location>
</feature>
<keyword evidence="5 7" id="KW-0472">Membrane</keyword>
<name>A0A7I8D0A8_9FIRM</name>
<evidence type="ECO:0000256" key="6">
    <source>
        <dbReference type="SAM" id="Coils"/>
    </source>
</evidence>
<dbReference type="AlphaFoldDB" id="A0A7I8D0A8"/>
<evidence type="ECO:0000313" key="10">
    <source>
        <dbReference type="Proteomes" id="UP000593890"/>
    </source>
</evidence>
<feature type="transmembrane region" description="Helical" evidence="7">
    <location>
        <begin position="527"/>
        <end position="554"/>
    </location>
</feature>